<keyword evidence="1" id="KW-0732">Signal</keyword>
<evidence type="ECO:0000256" key="1">
    <source>
        <dbReference type="SAM" id="SignalP"/>
    </source>
</evidence>
<organism evidence="2 3">
    <name type="scientific">Zooshikella ganghwensis</name>
    <dbReference type="NCBI Taxonomy" id="202772"/>
    <lineage>
        <taxon>Bacteria</taxon>
        <taxon>Pseudomonadati</taxon>
        <taxon>Pseudomonadota</taxon>
        <taxon>Gammaproteobacteria</taxon>
        <taxon>Oceanospirillales</taxon>
        <taxon>Zooshikellaceae</taxon>
        <taxon>Zooshikella</taxon>
    </lineage>
</organism>
<dbReference type="EMBL" id="NDXW01000001">
    <property type="protein sequence ID" value="RDH43373.1"/>
    <property type="molecule type" value="Genomic_DNA"/>
</dbReference>
<evidence type="ECO:0000313" key="3">
    <source>
        <dbReference type="Proteomes" id="UP000257039"/>
    </source>
</evidence>
<accession>A0A4P9VJG5</accession>
<name>A0A4P9VJG5_9GAMM</name>
<evidence type="ECO:0000313" key="2">
    <source>
        <dbReference type="EMBL" id="RDH43373.1"/>
    </source>
</evidence>
<proteinExistence type="predicted"/>
<dbReference type="RefSeq" id="WP_094786714.1">
    <property type="nucleotide sequence ID" value="NZ_JAEVHG010000012.1"/>
</dbReference>
<comment type="caution">
    <text evidence="2">The sequence shown here is derived from an EMBL/GenBank/DDBJ whole genome shotgun (WGS) entry which is preliminary data.</text>
</comment>
<dbReference type="Proteomes" id="UP000257039">
    <property type="component" value="Unassembled WGS sequence"/>
</dbReference>
<gene>
    <name evidence="2" type="ORF">B9G39_07935</name>
</gene>
<sequence length="259" mass="27874">MMANSQIKKTLLGISFSFLSIQALAVPIQWTDWTTGETTADGFVGMGVITTDTATIDVTYMNPRGISFYQPSGGVDFWTPRDPATSPYTSDVVDNIPTGTDIIALRFAGMQTLSFSETIANPVFSYVSLNGNGYAFDQDFEILSFGHPSDGNACGFWGCGTSFKSVVDLGDGVFEYQLLGTGEPHGTIRFTGAFDTVSWRSLSNENWNGFTVGVEGTADEIFPDPDPEPDPTPVAEPGTLSVVALSLLALAGFRRRVNR</sequence>
<protein>
    <submittedName>
        <fullName evidence="2">PEP-CTERM sorting domain-containing protein</fullName>
    </submittedName>
</protein>
<reference evidence="2 3" key="1">
    <citation type="submission" date="2017-04" db="EMBL/GenBank/DDBJ databases">
        <title>Draft genome sequence of Zooshikella ganghwensis VG4 isolated from Red Sea sediments.</title>
        <authorList>
            <person name="Rehman Z."/>
            <person name="Alam I."/>
            <person name="Kamau A."/>
            <person name="Bajic V."/>
            <person name="Leiknes T."/>
        </authorList>
    </citation>
    <scope>NUCLEOTIDE SEQUENCE [LARGE SCALE GENOMIC DNA]</scope>
    <source>
        <strain evidence="2 3">VG4</strain>
    </source>
</reference>
<dbReference type="AlphaFoldDB" id="A0A4P9VJG5"/>
<feature type="chain" id="PRO_5020500944" evidence="1">
    <location>
        <begin position="26"/>
        <end position="259"/>
    </location>
</feature>
<feature type="signal peptide" evidence="1">
    <location>
        <begin position="1"/>
        <end position="25"/>
    </location>
</feature>
<keyword evidence="3" id="KW-1185">Reference proteome</keyword>